<dbReference type="InterPro" id="IPR030890">
    <property type="entry name" value="LP_HExxH_w_TonB"/>
</dbReference>
<evidence type="ECO:0000313" key="1">
    <source>
        <dbReference type="EMBL" id="MBT1687980.1"/>
    </source>
</evidence>
<accession>A0AAP2GJ05</accession>
<dbReference type="Gene3D" id="3.40.390.70">
    <property type="match status" value="1"/>
</dbReference>
<protein>
    <submittedName>
        <fullName evidence="1">Zinc-binding metallopeptidase</fullName>
    </submittedName>
</protein>
<dbReference type="PROSITE" id="PS51257">
    <property type="entry name" value="PROKAR_LIPOPROTEIN"/>
    <property type="match status" value="1"/>
</dbReference>
<dbReference type="NCBIfam" id="TIGR04549">
    <property type="entry name" value="LP_HExxH_w_tonB"/>
    <property type="match status" value="1"/>
</dbReference>
<gene>
    <name evidence="1" type="ORF">KK078_15530</name>
</gene>
<reference evidence="1 2" key="1">
    <citation type="submission" date="2021-05" db="EMBL/GenBank/DDBJ databases">
        <title>A Polyphasic approach of four new species of the genus Ohtaekwangia: Ohtaekwangia histidinii sp. nov., Ohtaekwangia cretensis sp. nov., Ohtaekwangia indiensis sp. nov., Ohtaekwangia reichenbachii sp. nov. from diverse environment.</title>
        <authorList>
            <person name="Octaviana S."/>
        </authorList>
    </citation>
    <scope>NUCLEOTIDE SEQUENCE [LARGE SCALE GENOMIC DNA]</scope>
    <source>
        <strain evidence="1 2">PWU37</strain>
    </source>
</reference>
<comment type="caution">
    <text evidence="1">The sequence shown here is derived from an EMBL/GenBank/DDBJ whole genome shotgun (WGS) entry which is preliminary data.</text>
</comment>
<proteinExistence type="predicted"/>
<sequence>MRYTKIIFTAIVALLTAVSCNDPYNDQLREPELVDGDPADKTALDHWLFDNFTGPYNIEVKYKWDASESDIYKTLVPPRESKVQEVMEVVDKVWIDPFVDIAGANFIKKLCPKQFVLVGSARYNFDGSITLGTAEGGRKVVLYVINDFVKTDAFEVKQMMHTIEHEFTHILNQNVSFQPEFKEVTPGAYTAAWTTIPLADARAAGFITSYAMASPDEDFAEMTSMMLIEGRAAYEDILSCETTAASYEALRRKEKLVVEYFQKAFKIDFYALQAKVQEAITAMAPDNGNGGGEQPPPLLDVWGYGKQYQTFSIDLMTMIESSEVTSRYAADNNTLHAYDMALDYNYRLTFFEANKVMLTLYYYNTNTEVREYKAANFIYELVEDPVDDAVGEYGLSGPIMDAAARELVEKYGVVWVPGYFVGPFFFDWAETCAGYRYAALYPVYAPNAYCLGVLKP</sequence>
<keyword evidence="2" id="KW-1185">Reference proteome</keyword>
<name>A0AAP2GJ05_9BACT</name>
<organism evidence="1 2">
    <name type="scientific">Dawidia soli</name>
    <dbReference type="NCBI Taxonomy" id="2782352"/>
    <lineage>
        <taxon>Bacteria</taxon>
        <taxon>Pseudomonadati</taxon>
        <taxon>Bacteroidota</taxon>
        <taxon>Cytophagia</taxon>
        <taxon>Cytophagales</taxon>
        <taxon>Chryseotaleaceae</taxon>
        <taxon>Dawidia</taxon>
    </lineage>
</organism>
<dbReference type="EMBL" id="JAHESC010000021">
    <property type="protein sequence ID" value="MBT1687980.1"/>
    <property type="molecule type" value="Genomic_DNA"/>
</dbReference>
<dbReference type="RefSeq" id="WP_254091208.1">
    <property type="nucleotide sequence ID" value="NZ_JAHESC010000021.1"/>
</dbReference>
<dbReference type="AlphaFoldDB" id="A0AAP2GJ05"/>
<dbReference type="Pfam" id="PF15890">
    <property type="entry name" value="Peptidase_Mx1"/>
    <property type="match status" value="1"/>
</dbReference>
<evidence type="ECO:0000313" key="2">
    <source>
        <dbReference type="Proteomes" id="UP001319180"/>
    </source>
</evidence>
<dbReference type="Proteomes" id="UP001319180">
    <property type="component" value="Unassembled WGS sequence"/>
</dbReference>